<accession>A0A2A2LGS6</accession>
<sequence length="313" mass="36656">MDEDEISAFEPSNLSKFQLNGFNEKVTLQNQETEEKGEWIFVSGDFFRNYAYYVANTTQSAIKLRNLNISDCSIIFIKPDYLKYLKNFQVKNVKKYILISHDSARSTPTTRFKNCLDDKNLVRWFVKNGDVKHPKLMIIPNGVANGIWPHGNQSILYKAWKFHRKPWKERDIHIYVNLDVKTNKNRRKQMDIICQKSELAADCSTHRLNYSEYLEELGNSKFVFSPNGSGPDCHRTWESIIMGAIPIIEVSPMVSLFDNDNVIIVKDYQKVTLDLLLDAERKMTHRVVENSKAFRRHWKPEIEKALEECKRQI</sequence>
<dbReference type="AlphaFoldDB" id="A0A2A2LGS6"/>
<dbReference type="OrthoDB" id="446027at2759"/>
<evidence type="ECO:0008006" key="3">
    <source>
        <dbReference type="Google" id="ProtNLM"/>
    </source>
</evidence>
<dbReference type="GO" id="GO:0120053">
    <property type="term" value="F:ribitol beta-1,4-xylosyltransferase activity"/>
    <property type="evidence" value="ECO:0007669"/>
    <property type="project" value="InterPro"/>
</dbReference>
<gene>
    <name evidence="1" type="ORF">WR25_03585</name>
</gene>
<evidence type="ECO:0000313" key="1">
    <source>
        <dbReference type="EMBL" id="PAV85288.1"/>
    </source>
</evidence>
<dbReference type="PANTHER" id="PTHR15576">
    <property type="entry name" value="RIBITOL-5-PHOSPHATE XYLOSYLTRANSFERASE 1"/>
    <property type="match status" value="1"/>
</dbReference>
<proteinExistence type="predicted"/>
<evidence type="ECO:0000313" key="2">
    <source>
        <dbReference type="Proteomes" id="UP000218231"/>
    </source>
</evidence>
<protein>
    <recommendedName>
        <fullName evidence="3">Exostosin GT47 domain-containing protein</fullName>
    </recommendedName>
</protein>
<dbReference type="GO" id="GO:0035269">
    <property type="term" value="P:protein O-linked glycosylation via mannose"/>
    <property type="evidence" value="ECO:0007669"/>
    <property type="project" value="InterPro"/>
</dbReference>
<reference evidence="1 2" key="1">
    <citation type="journal article" date="2017" name="Curr. Biol.">
        <title>Genome architecture and evolution of a unichromosomal asexual nematode.</title>
        <authorList>
            <person name="Fradin H."/>
            <person name="Zegar C."/>
            <person name="Gutwein M."/>
            <person name="Lucas J."/>
            <person name="Kovtun M."/>
            <person name="Corcoran D."/>
            <person name="Baugh L.R."/>
            <person name="Kiontke K."/>
            <person name="Gunsalus K."/>
            <person name="Fitch D.H."/>
            <person name="Piano F."/>
        </authorList>
    </citation>
    <scope>NUCLEOTIDE SEQUENCE [LARGE SCALE GENOMIC DNA]</scope>
    <source>
        <strain evidence="1">PF1309</strain>
    </source>
</reference>
<dbReference type="InterPro" id="IPR055286">
    <property type="entry name" value="RXYLT1-like"/>
</dbReference>
<name>A0A2A2LGS6_9BILA</name>
<keyword evidence="2" id="KW-1185">Reference proteome</keyword>
<dbReference type="Proteomes" id="UP000218231">
    <property type="component" value="Unassembled WGS sequence"/>
</dbReference>
<dbReference type="EMBL" id="LIAE01006789">
    <property type="protein sequence ID" value="PAV85288.1"/>
    <property type="molecule type" value="Genomic_DNA"/>
</dbReference>
<dbReference type="GO" id="GO:0005794">
    <property type="term" value="C:Golgi apparatus"/>
    <property type="evidence" value="ECO:0007669"/>
    <property type="project" value="TreeGrafter"/>
</dbReference>
<organism evidence="1 2">
    <name type="scientific">Diploscapter pachys</name>
    <dbReference type="NCBI Taxonomy" id="2018661"/>
    <lineage>
        <taxon>Eukaryota</taxon>
        <taxon>Metazoa</taxon>
        <taxon>Ecdysozoa</taxon>
        <taxon>Nematoda</taxon>
        <taxon>Chromadorea</taxon>
        <taxon>Rhabditida</taxon>
        <taxon>Rhabditina</taxon>
        <taxon>Rhabditomorpha</taxon>
        <taxon>Rhabditoidea</taxon>
        <taxon>Rhabditidae</taxon>
        <taxon>Diploscapter</taxon>
    </lineage>
</organism>
<dbReference type="PANTHER" id="PTHR15576:SF1">
    <property type="entry name" value="RIBITOL-5-PHOSPHATE XYLOSYLTRANSFERASE 1"/>
    <property type="match status" value="1"/>
</dbReference>
<comment type="caution">
    <text evidence="1">The sequence shown here is derived from an EMBL/GenBank/DDBJ whole genome shotgun (WGS) entry which is preliminary data.</text>
</comment>